<dbReference type="InterPro" id="IPR001173">
    <property type="entry name" value="Glyco_trans_2-like"/>
</dbReference>
<name>A0A3N9XDC6_9ACTN</name>
<evidence type="ECO:0000313" key="3">
    <source>
        <dbReference type="EMBL" id="RQX10929.1"/>
    </source>
</evidence>
<dbReference type="EMBL" id="QGSY01000148">
    <property type="protein sequence ID" value="RQX10929.1"/>
    <property type="molecule type" value="Genomic_DNA"/>
</dbReference>
<evidence type="ECO:0000313" key="4">
    <source>
        <dbReference type="Proteomes" id="UP000266889"/>
    </source>
</evidence>
<feature type="region of interest" description="Disordered" evidence="1">
    <location>
        <begin position="1"/>
        <end position="21"/>
    </location>
</feature>
<dbReference type="InterPro" id="IPR050834">
    <property type="entry name" value="Glycosyltransf_2"/>
</dbReference>
<accession>A0A3N9XDC6</accession>
<dbReference type="InterPro" id="IPR029044">
    <property type="entry name" value="Nucleotide-diphossugar_trans"/>
</dbReference>
<feature type="compositionally biased region" description="Gly residues" evidence="1">
    <location>
        <begin position="1"/>
        <end position="13"/>
    </location>
</feature>
<sequence length="358" mass="38993">MVAFHGGGEGGRVGSSCQVGRQGRPLGGARAIWWASRRLPSVTNHPAYSPPSLRHDSAGNTLSSGQDTKPPMIDGPTVPAMPAVDAATLPLMRAVEQVTPAFSVCIAVRDRPELLVKSIRSVLAGTFSDFELIVVDDGSAVAVRDGLAAAGLLSDRRIRVVRQDPTGISAARNTALRVARGRVVTVLDSDDELAPDGLARLHEFVTRTGARWVYTDYEEIVGDSAKVIRLPSYPDARRMLRSVLTRPRLPFKHSGMTIDRLLLKELGGYDEQMSIKVDVELVLRALSNGVHLQRLDEPIVRFHRHSGSISRRRVAGLLAWRKMIKKYSRPRIPGLALCIVTVRAVSEIGKWAVTAAGR</sequence>
<protein>
    <recommendedName>
        <fullName evidence="2">Glycosyltransferase 2-like domain-containing protein</fullName>
    </recommendedName>
</protein>
<dbReference type="AlphaFoldDB" id="A0A3N9XDC6"/>
<feature type="domain" description="Glycosyltransferase 2-like" evidence="2">
    <location>
        <begin position="103"/>
        <end position="255"/>
    </location>
</feature>
<dbReference type="SUPFAM" id="SSF53448">
    <property type="entry name" value="Nucleotide-diphospho-sugar transferases"/>
    <property type="match status" value="1"/>
</dbReference>
<proteinExistence type="predicted"/>
<feature type="compositionally biased region" description="Polar residues" evidence="1">
    <location>
        <begin position="58"/>
        <end position="67"/>
    </location>
</feature>
<dbReference type="PANTHER" id="PTHR43685">
    <property type="entry name" value="GLYCOSYLTRANSFERASE"/>
    <property type="match status" value="1"/>
</dbReference>
<keyword evidence="4" id="KW-1185">Reference proteome</keyword>
<evidence type="ECO:0000256" key="1">
    <source>
        <dbReference type="SAM" id="MobiDB-lite"/>
    </source>
</evidence>
<dbReference type="Gene3D" id="3.90.550.10">
    <property type="entry name" value="Spore Coat Polysaccharide Biosynthesis Protein SpsA, Chain A"/>
    <property type="match status" value="1"/>
</dbReference>
<dbReference type="PANTHER" id="PTHR43685:SF2">
    <property type="entry name" value="GLYCOSYLTRANSFERASE 2-LIKE DOMAIN-CONTAINING PROTEIN"/>
    <property type="match status" value="1"/>
</dbReference>
<organism evidence="3 4">
    <name type="scientific">Micromonospora arida</name>
    <dbReference type="NCBI Taxonomy" id="2203715"/>
    <lineage>
        <taxon>Bacteria</taxon>
        <taxon>Bacillati</taxon>
        <taxon>Actinomycetota</taxon>
        <taxon>Actinomycetes</taxon>
        <taxon>Micromonosporales</taxon>
        <taxon>Micromonosporaceae</taxon>
        <taxon>Micromonospora</taxon>
    </lineage>
</organism>
<evidence type="ECO:0000259" key="2">
    <source>
        <dbReference type="Pfam" id="PF00535"/>
    </source>
</evidence>
<comment type="caution">
    <text evidence="3">The sequence shown here is derived from an EMBL/GenBank/DDBJ whole genome shotgun (WGS) entry which is preliminary data.</text>
</comment>
<feature type="region of interest" description="Disordered" evidence="1">
    <location>
        <begin position="45"/>
        <end position="74"/>
    </location>
</feature>
<gene>
    <name evidence="3" type="ORF">DLJ58_10490</name>
</gene>
<reference evidence="3 4" key="1">
    <citation type="submission" date="2018-05" db="EMBL/GenBank/DDBJ databases">
        <title>Micromonospora from Atacama Desert.</title>
        <authorList>
            <person name="Carro L."/>
            <person name="Goodfellow M."/>
            <person name="Klenk H.-P."/>
        </authorList>
    </citation>
    <scope>NUCLEOTIDE SEQUENCE [LARGE SCALE GENOMIC DNA]</scope>
    <source>
        <strain evidence="3 4">LB32</strain>
    </source>
</reference>
<dbReference type="Pfam" id="PF00535">
    <property type="entry name" value="Glycos_transf_2"/>
    <property type="match status" value="1"/>
</dbReference>
<dbReference type="Proteomes" id="UP000266889">
    <property type="component" value="Unassembled WGS sequence"/>
</dbReference>